<protein>
    <submittedName>
        <fullName evidence="2">Uncharacterized protein</fullName>
    </submittedName>
</protein>
<keyword evidence="1" id="KW-0812">Transmembrane</keyword>
<sequence length="70" mass="7725">MQIIRFIIAGIVVIVGLLAAIAVMLFGVAFYIVQRLRGRPATRPAFRTSARPRPMRTADVIDIEATEVKS</sequence>
<name>A0A556QQS5_9BACT</name>
<reference evidence="2 3" key="1">
    <citation type="submission" date="2019-07" db="EMBL/GenBank/DDBJ databases">
        <title>Description of 53C-WASEF.</title>
        <authorList>
            <person name="Pitt A."/>
            <person name="Hahn M.W."/>
        </authorList>
    </citation>
    <scope>NUCLEOTIDE SEQUENCE [LARGE SCALE GENOMIC DNA]</scope>
    <source>
        <strain evidence="2 3">53C-WASEF</strain>
    </source>
</reference>
<keyword evidence="1" id="KW-1133">Transmembrane helix</keyword>
<evidence type="ECO:0000256" key="1">
    <source>
        <dbReference type="SAM" id="Phobius"/>
    </source>
</evidence>
<keyword evidence="1" id="KW-0472">Membrane</keyword>
<dbReference type="Proteomes" id="UP000315648">
    <property type="component" value="Unassembled WGS sequence"/>
</dbReference>
<dbReference type="RefSeq" id="WP_144229324.1">
    <property type="nucleotide sequence ID" value="NZ_CBCRVV010000005.1"/>
</dbReference>
<proteinExistence type="predicted"/>
<dbReference type="AlphaFoldDB" id="A0A556QQS5"/>
<accession>A0A556QQS5</accession>
<organism evidence="2 3">
    <name type="scientific">Rariglobus hedericola</name>
    <dbReference type="NCBI Taxonomy" id="2597822"/>
    <lineage>
        <taxon>Bacteria</taxon>
        <taxon>Pseudomonadati</taxon>
        <taxon>Verrucomicrobiota</taxon>
        <taxon>Opitutia</taxon>
        <taxon>Opitutales</taxon>
        <taxon>Opitutaceae</taxon>
        <taxon>Rariglobus</taxon>
    </lineage>
</organism>
<evidence type="ECO:0000313" key="3">
    <source>
        <dbReference type="Proteomes" id="UP000315648"/>
    </source>
</evidence>
<comment type="caution">
    <text evidence="2">The sequence shown here is derived from an EMBL/GenBank/DDBJ whole genome shotgun (WGS) entry which is preliminary data.</text>
</comment>
<gene>
    <name evidence="2" type="ORF">FPL22_06680</name>
</gene>
<feature type="transmembrane region" description="Helical" evidence="1">
    <location>
        <begin position="6"/>
        <end position="33"/>
    </location>
</feature>
<keyword evidence="3" id="KW-1185">Reference proteome</keyword>
<dbReference type="EMBL" id="VMBG01000001">
    <property type="protein sequence ID" value="TSJ78982.1"/>
    <property type="molecule type" value="Genomic_DNA"/>
</dbReference>
<evidence type="ECO:0000313" key="2">
    <source>
        <dbReference type="EMBL" id="TSJ78982.1"/>
    </source>
</evidence>